<dbReference type="Gene3D" id="2.40.50.140">
    <property type="entry name" value="Nucleic acid-binding proteins"/>
    <property type="match status" value="4"/>
</dbReference>
<dbReference type="SMART" id="SM00316">
    <property type="entry name" value="S1"/>
    <property type="match status" value="4"/>
</dbReference>
<reference evidence="6" key="1">
    <citation type="submission" date="2017-07" db="EMBL/GenBank/DDBJ databases">
        <title>The cable genome - Insights into the physiology and evolution of filamentous bacteria capable of sulfide oxidation via long distance electron transfer.</title>
        <authorList>
            <person name="Thorup C."/>
            <person name="Bjerg J.T."/>
            <person name="Schreiber L."/>
            <person name="Nielsen L.P."/>
            <person name="Kjeldsen K.U."/>
            <person name="Boesen T."/>
            <person name="Boggild A."/>
            <person name="Meysman F."/>
            <person name="Geelhoed J."/>
            <person name="Schramm A."/>
        </authorList>
    </citation>
    <scope>NUCLEOTIDE SEQUENCE [LARGE SCALE GENOMIC DNA]</scope>
    <source>
        <strain evidence="6">GS</strain>
    </source>
</reference>
<dbReference type="PROSITE" id="PS50126">
    <property type="entry name" value="S1"/>
    <property type="match status" value="4"/>
</dbReference>
<feature type="domain" description="S1 motif" evidence="5">
    <location>
        <begin position="23"/>
        <end position="87"/>
    </location>
</feature>
<feature type="region of interest" description="Disordered" evidence="4">
    <location>
        <begin position="344"/>
        <end position="373"/>
    </location>
</feature>
<protein>
    <submittedName>
        <fullName evidence="6">SSU ribosomal protein S1P</fullName>
    </submittedName>
</protein>
<dbReference type="Pfam" id="PF00575">
    <property type="entry name" value="S1"/>
    <property type="match status" value="3"/>
</dbReference>
<feature type="domain" description="S1 motif" evidence="5">
    <location>
        <begin position="193"/>
        <end position="261"/>
    </location>
</feature>
<dbReference type="InterPro" id="IPR050437">
    <property type="entry name" value="Ribos_protein_bS1-like"/>
</dbReference>
<evidence type="ECO:0000256" key="2">
    <source>
        <dbReference type="ARBA" id="ARBA00022980"/>
    </source>
</evidence>
<dbReference type="PANTHER" id="PTHR10724">
    <property type="entry name" value="30S RIBOSOMAL PROTEIN S1"/>
    <property type="match status" value="1"/>
</dbReference>
<evidence type="ECO:0000259" key="5">
    <source>
        <dbReference type="PROSITE" id="PS50126"/>
    </source>
</evidence>
<dbReference type="NCBIfam" id="NF005208">
    <property type="entry name" value="PRK06676.1"/>
    <property type="match status" value="1"/>
</dbReference>
<gene>
    <name evidence="6" type="ORF">CDV28_10535</name>
</gene>
<dbReference type="PANTHER" id="PTHR10724:SF7">
    <property type="entry name" value="SMALL RIBOSOMAL SUBUNIT PROTEIN BS1C"/>
    <property type="match status" value="1"/>
</dbReference>
<comment type="similarity">
    <text evidence="1">Belongs to the bacterial ribosomal protein bS1 family.</text>
</comment>
<dbReference type="AlphaFoldDB" id="A0A521G3J8"/>
<evidence type="ECO:0000313" key="6">
    <source>
        <dbReference type="EMBL" id="TAA75578.1"/>
    </source>
</evidence>
<dbReference type="InterPro" id="IPR012340">
    <property type="entry name" value="NA-bd_OB-fold"/>
</dbReference>
<dbReference type="CDD" id="cd05688">
    <property type="entry name" value="S1_RPS1_repeat_ec3"/>
    <property type="match status" value="1"/>
</dbReference>
<dbReference type="GO" id="GO:0003735">
    <property type="term" value="F:structural constituent of ribosome"/>
    <property type="evidence" value="ECO:0007669"/>
    <property type="project" value="TreeGrafter"/>
</dbReference>
<organism evidence="6 7">
    <name type="scientific">Candidatus Electronema aureum</name>
    <dbReference type="NCBI Taxonomy" id="2005002"/>
    <lineage>
        <taxon>Bacteria</taxon>
        <taxon>Pseudomonadati</taxon>
        <taxon>Thermodesulfobacteriota</taxon>
        <taxon>Desulfobulbia</taxon>
        <taxon>Desulfobulbales</taxon>
        <taxon>Desulfobulbaceae</taxon>
        <taxon>Candidatus Electronema</taxon>
    </lineage>
</organism>
<evidence type="ECO:0000256" key="1">
    <source>
        <dbReference type="ARBA" id="ARBA00006767"/>
    </source>
</evidence>
<dbReference type="InterPro" id="IPR035104">
    <property type="entry name" value="Ribosomal_protein_S1-like"/>
</dbReference>
<keyword evidence="3" id="KW-0687">Ribonucleoprotein</keyword>
<dbReference type="CDD" id="cd04465">
    <property type="entry name" value="S1_RPS1_repeat_ec2_hs2"/>
    <property type="match status" value="1"/>
</dbReference>
<dbReference type="GO" id="GO:0022627">
    <property type="term" value="C:cytosolic small ribosomal subunit"/>
    <property type="evidence" value="ECO:0007669"/>
    <property type="project" value="TreeGrafter"/>
</dbReference>
<evidence type="ECO:0000256" key="3">
    <source>
        <dbReference type="ARBA" id="ARBA00023274"/>
    </source>
</evidence>
<feature type="domain" description="S1 motif" evidence="5">
    <location>
        <begin position="105"/>
        <end position="172"/>
    </location>
</feature>
<name>A0A521G3J8_9BACT</name>
<dbReference type="GO" id="GO:0006412">
    <property type="term" value="P:translation"/>
    <property type="evidence" value="ECO:0007669"/>
    <property type="project" value="TreeGrafter"/>
</dbReference>
<proteinExistence type="inferred from homology"/>
<dbReference type="InterPro" id="IPR003029">
    <property type="entry name" value="S1_domain"/>
</dbReference>
<dbReference type="Proteomes" id="UP000316238">
    <property type="component" value="Unassembled WGS sequence"/>
</dbReference>
<feature type="domain" description="S1 motif" evidence="5">
    <location>
        <begin position="278"/>
        <end position="348"/>
    </location>
</feature>
<evidence type="ECO:0000256" key="4">
    <source>
        <dbReference type="SAM" id="MobiDB-lite"/>
    </source>
</evidence>
<dbReference type="SUPFAM" id="SSF50249">
    <property type="entry name" value="Nucleic acid-binding proteins"/>
    <property type="match status" value="4"/>
</dbReference>
<keyword evidence="2 6" id="KW-0689">Ribosomal protein</keyword>
<keyword evidence="7" id="KW-1185">Reference proteome</keyword>
<dbReference type="EMBL" id="NQJD01000005">
    <property type="protein sequence ID" value="TAA75578.1"/>
    <property type="molecule type" value="Genomic_DNA"/>
</dbReference>
<comment type="caution">
    <text evidence="6">The sequence shown here is derived from an EMBL/GenBank/DDBJ whole genome shotgun (WGS) entry which is preliminary data.</text>
</comment>
<dbReference type="PRINTS" id="PR00681">
    <property type="entry name" value="RIBOSOMALS1"/>
</dbReference>
<dbReference type="GO" id="GO:0003729">
    <property type="term" value="F:mRNA binding"/>
    <property type="evidence" value="ECO:0007669"/>
    <property type="project" value="TreeGrafter"/>
</dbReference>
<evidence type="ECO:0000313" key="7">
    <source>
        <dbReference type="Proteomes" id="UP000316238"/>
    </source>
</evidence>
<sequence length="387" mass="42531">MTQESFADLFQEKTVNSQDIRPGDKIEAVIADISGENIFLDLGGKSEGVLNAAECRNADGELTVSVGDKVFVFFLARRGGEMVFTARVGSGHVSSEELEQAFQAGIPVKGKVTAEIKGGFQVTVAGQRAFCPYSQMGLHRVESAADTYLDQEMIFKIIEFGNKGRNIIVSARAVQEQEREQRREQLRESLHEGDRVEGTVSSIREFGAFVDLGGADGLIPISELAWGQTERVDDVLSIGQQVAVVIKKIDWAKERISLSLRDTLENPWDRVEEKYAPASIHNGTVSRLTAFGAFISLEPGVDGLLHISRLGSGRRINHPREVLSIGQAVTVKIDGIDKEQQRISLVPEDYTSKAEEDQNYTPPPKDAEPKSMGTFADLLNKAAKKKR</sequence>
<accession>A0A521G3J8</accession>